<feature type="domain" description="HTH LytTR-type" evidence="1">
    <location>
        <begin position="125"/>
        <end position="224"/>
    </location>
</feature>
<dbReference type="EMBL" id="CP002160">
    <property type="protein sequence ID" value="ADL50835.1"/>
    <property type="molecule type" value="Genomic_DNA"/>
</dbReference>
<organism evidence="2 3">
    <name type="scientific">Clostridium cellulovorans (strain ATCC 35296 / DSM 3052 / OCM 3 / 743B)</name>
    <dbReference type="NCBI Taxonomy" id="573061"/>
    <lineage>
        <taxon>Bacteria</taxon>
        <taxon>Bacillati</taxon>
        <taxon>Bacillota</taxon>
        <taxon>Clostridia</taxon>
        <taxon>Eubacteriales</taxon>
        <taxon>Clostridiaceae</taxon>
        <taxon>Clostridium</taxon>
    </lineage>
</organism>
<dbReference type="AlphaFoldDB" id="D9STZ7"/>
<dbReference type="Pfam" id="PF04397">
    <property type="entry name" value="LytTR"/>
    <property type="match status" value="1"/>
</dbReference>
<dbReference type="OrthoDB" id="9802383at2"/>
<dbReference type="SMART" id="SM00850">
    <property type="entry name" value="LytTR"/>
    <property type="match status" value="1"/>
</dbReference>
<dbReference type="PANTHER" id="PTHR37299">
    <property type="entry name" value="TRANSCRIPTIONAL REGULATOR-RELATED"/>
    <property type="match status" value="1"/>
</dbReference>
<dbReference type="eggNOG" id="COG3279">
    <property type="taxonomic scope" value="Bacteria"/>
</dbReference>
<reference evidence="2 3" key="1">
    <citation type="submission" date="2010-08" db="EMBL/GenBank/DDBJ databases">
        <title>Complete sequence of Clostridium cellulovorans 743B.</title>
        <authorList>
            <consortium name="US DOE Joint Genome Institute"/>
            <person name="Lucas S."/>
            <person name="Copeland A."/>
            <person name="Lapidus A."/>
            <person name="Cheng J.-F."/>
            <person name="Bruce D."/>
            <person name="Goodwin L."/>
            <person name="Pitluck S."/>
            <person name="Chertkov O."/>
            <person name="Detter J.C."/>
            <person name="Han C."/>
            <person name="Tapia R."/>
            <person name="Land M."/>
            <person name="Hauser L."/>
            <person name="Chang Y.-J."/>
            <person name="Jeffries C."/>
            <person name="Kyrpides N."/>
            <person name="Ivanova N."/>
            <person name="Mikhailova N."/>
            <person name="Hemme C.L."/>
            <person name="Woyke T."/>
        </authorList>
    </citation>
    <scope>NUCLEOTIDE SEQUENCE [LARGE SCALE GENOMIC DNA]</scope>
    <source>
        <strain evidence="3">ATCC 35296 / DSM 3052 / OCM 3 / 743B</strain>
    </source>
</reference>
<dbReference type="STRING" id="573061.Clocel_1076"/>
<sequence length="227" mass="26688">MIKIILSLKNQDLKSLLKSEIQKSLRDYPKKIIFAHEDYIKDDSNSENLLFFFELVDSSDIKKAELMKERNEADCIIFLSEDETLVFKSLRVKPIQFIRLNNFDEDFKNMIEVLIDYLQNTDRVLTLKSGTTIFRLNVKSIIFIESFGHYLSFHAINGNYQVRGKLSDIIEEINNPYFIRTHKSYIVNISFVERVLSDKLILKSDLEVPIGRNFKDEVIESYHKFAT</sequence>
<dbReference type="InterPro" id="IPR007492">
    <property type="entry name" value="LytTR_DNA-bd_dom"/>
</dbReference>
<dbReference type="PROSITE" id="PS50930">
    <property type="entry name" value="HTH_LYTTR"/>
    <property type="match status" value="1"/>
</dbReference>
<keyword evidence="3" id="KW-1185">Reference proteome</keyword>
<proteinExistence type="predicted"/>
<dbReference type="InterPro" id="IPR046947">
    <property type="entry name" value="LytR-like"/>
</dbReference>
<accession>D9STZ7</accession>
<dbReference type="Proteomes" id="UP000002730">
    <property type="component" value="Chromosome"/>
</dbReference>
<evidence type="ECO:0000259" key="1">
    <source>
        <dbReference type="PROSITE" id="PS50930"/>
    </source>
</evidence>
<dbReference type="KEGG" id="ccb:Clocel_1076"/>
<dbReference type="RefSeq" id="WP_010076315.1">
    <property type="nucleotide sequence ID" value="NC_014393.1"/>
</dbReference>
<dbReference type="PANTHER" id="PTHR37299:SF1">
    <property type="entry name" value="STAGE 0 SPORULATION PROTEIN A HOMOLOG"/>
    <property type="match status" value="1"/>
</dbReference>
<name>D9STZ7_CLOC7</name>
<protein>
    <submittedName>
        <fullName evidence="2">Response regulator receiver protein</fullName>
    </submittedName>
</protein>
<dbReference type="GO" id="GO:0000156">
    <property type="term" value="F:phosphorelay response regulator activity"/>
    <property type="evidence" value="ECO:0007669"/>
    <property type="project" value="InterPro"/>
</dbReference>
<dbReference type="HOGENOM" id="CLU_000445_14_2_9"/>
<evidence type="ECO:0000313" key="3">
    <source>
        <dbReference type="Proteomes" id="UP000002730"/>
    </source>
</evidence>
<dbReference type="Gene3D" id="2.40.50.1020">
    <property type="entry name" value="LytTr DNA-binding domain"/>
    <property type="match status" value="1"/>
</dbReference>
<gene>
    <name evidence="2" type="ordered locus">Clocel_1076</name>
</gene>
<evidence type="ECO:0000313" key="2">
    <source>
        <dbReference type="EMBL" id="ADL50835.1"/>
    </source>
</evidence>
<dbReference type="GO" id="GO:0003677">
    <property type="term" value="F:DNA binding"/>
    <property type="evidence" value="ECO:0007669"/>
    <property type="project" value="InterPro"/>
</dbReference>